<proteinExistence type="predicted"/>
<dbReference type="PANTHER" id="PTHR31890">
    <property type="entry name" value="PLANT INVERTASE/PECTIN METHYLESTERASE INHIBITOR SUPERFAMILY PROTEIN"/>
    <property type="match status" value="1"/>
</dbReference>
<comment type="caution">
    <text evidence="2">The sequence shown here is derived from an EMBL/GenBank/DDBJ whole genome shotgun (WGS) entry which is preliminary data.</text>
</comment>
<accession>A0AAV1W1I0</accession>
<evidence type="ECO:0000313" key="3">
    <source>
        <dbReference type="Proteomes" id="UP001497480"/>
    </source>
</evidence>
<organism evidence="2 3">
    <name type="scientific">Lupinus luteus</name>
    <name type="common">European yellow lupine</name>
    <dbReference type="NCBI Taxonomy" id="3873"/>
    <lineage>
        <taxon>Eukaryota</taxon>
        <taxon>Viridiplantae</taxon>
        <taxon>Streptophyta</taxon>
        <taxon>Embryophyta</taxon>
        <taxon>Tracheophyta</taxon>
        <taxon>Spermatophyta</taxon>
        <taxon>Magnoliopsida</taxon>
        <taxon>eudicotyledons</taxon>
        <taxon>Gunneridae</taxon>
        <taxon>Pentapetalae</taxon>
        <taxon>rosids</taxon>
        <taxon>fabids</taxon>
        <taxon>Fabales</taxon>
        <taxon>Fabaceae</taxon>
        <taxon>Papilionoideae</taxon>
        <taxon>50 kb inversion clade</taxon>
        <taxon>genistoids sensu lato</taxon>
        <taxon>core genistoids</taxon>
        <taxon>Genisteae</taxon>
        <taxon>Lupinus</taxon>
    </lineage>
</organism>
<evidence type="ECO:0008006" key="4">
    <source>
        <dbReference type="Google" id="ProtNLM"/>
    </source>
</evidence>
<evidence type="ECO:0000313" key="2">
    <source>
        <dbReference type="EMBL" id="CAL0302999.1"/>
    </source>
</evidence>
<dbReference type="AlphaFoldDB" id="A0AAV1W1I0"/>
<keyword evidence="3" id="KW-1185">Reference proteome</keyword>
<protein>
    <recommendedName>
        <fullName evidence="4">Pectinesterase inhibitor domain-containing protein</fullName>
    </recommendedName>
</protein>
<reference evidence="2 3" key="1">
    <citation type="submission" date="2024-03" db="EMBL/GenBank/DDBJ databases">
        <authorList>
            <person name="Martinez-Hernandez J."/>
        </authorList>
    </citation>
    <scope>NUCLEOTIDE SEQUENCE [LARGE SCALE GENOMIC DNA]</scope>
</reference>
<feature type="signal peptide" evidence="1">
    <location>
        <begin position="1"/>
        <end position="26"/>
    </location>
</feature>
<dbReference type="Gene3D" id="1.20.140.40">
    <property type="entry name" value="Invertase/pectin methylesterase inhibitor family protein"/>
    <property type="match status" value="1"/>
</dbReference>
<keyword evidence="1" id="KW-0732">Signal</keyword>
<dbReference type="SUPFAM" id="SSF101148">
    <property type="entry name" value="Plant invertase/pectin methylesterase inhibitor"/>
    <property type="match status" value="1"/>
</dbReference>
<dbReference type="Proteomes" id="UP001497480">
    <property type="component" value="Unassembled WGS sequence"/>
</dbReference>
<dbReference type="EMBL" id="CAXHTB010000003">
    <property type="protein sequence ID" value="CAL0302999.1"/>
    <property type="molecule type" value="Genomic_DNA"/>
</dbReference>
<gene>
    <name evidence="2" type="ORF">LLUT_LOCUS4059</name>
</gene>
<dbReference type="InterPro" id="IPR035513">
    <property type="entry name" value="Invertase/methylesterase_inhib"/>
</dbReference>
<dbReference type="PANTHER" id="PTHR31890:SF9">
    <property type="entry name" value="PLANT INVERTASE_PECTIN METHYLESTERASE INHIBITOR SUPERFAMILY PROTEIN"/>
    <property type="match status" value="1"/>
</dbReference>
<evidence type="ECO:0000256" key="1">
    <source>
        <dbReference type="SAM" id="SignalP"/>
    </source>
</evidence>
<feature type="chain" id="PRO_5043427111" description="Pectinesterase inhibitor domain-containing protein" evidence="1">
    <location>
        <begin position="27"/>
        <end position="183"/>
    </location>
</feature>
<sequence length="183" mass="20554">MNPSTFLSILFTISFIFISHVPLSISTIDFNFYQIVCIQYGIQVSPNIKGCLEALESDLQIPQAKNYAELSILILDQAIKNTTIAQLSLQNLMKSDPSPAIKECATEDYDEIIIAFENSLANVNHDPQIAINYLQKDLGYAERKCSQALKDDPKPYFEVNILISHVHFYAAVTELSLNHLKGQ</sequence>
<name>A0AAV1W1I0_LUPLU</name>